<feature type="region of interest" description="Disordered" evidence="1">
    <location>
        <begin position="57"/>
        <end position="126"/>
    </location>
</feature>
<name>A0A8K0KWT7_9PEZI</name>
<reference evidence="2" key="1">
    <citation type="submission" date="2021-07" db="EMBL/GenBank/DDBJ databases">
        <title>Elsinoe batatas strain:CRI-CJ2 Genome sequencing and assembly.</title>
        <authorList>
            <person name="Huang L."/>
        </authorList>
    </citation>
    <scope>NUCLEOTIDE SEQUENCE</scope>
    <source>
        <strain evidence="2">CRI-CJ2</strain>
    </source>
</reference>
<gene>
    <name evidence="2" type="ORF">KVT40_006738</name>
</gene>
<sequence length="197" mass="21102">MASDFSAREIELLSAAMLCNKQSVEIDWPKFAAMTGLKEGSARTIWSKIHKKVREKAGQVAKSGARRGKKTATHDLKTTNTANDNKRALEIEEAADPIKPKRARKNNTADTSKPETAADEIKDEPAFTAHDVATSIDTGNHDVVTAEDQSEHGAAAGGDTVSMQSLYRNPPDYEYLGFGGYDASSSAAHDSMGGSMG</sequence>
<proteinExistence type="predicted"/>
<evidence type="ECO:0000313" key="2">
    <source>
        <dbReference type="EMBL" id="KAG8624987.1"/>
    </source>
</evidence>
<organism evidence="2 3">
    <name type="scientific">Elsinoe batatas</name>
    <dbReference type="NCBI Taxonomy" id="2601811"/>
    <lineage>
        <taxon>Eukaryota</taxon>
        <taxon>Fungi</taxon>
        <taxon>Dikarya</taxon>
        <taxon>Ascomycota</taxon>
        <taxon>Pezizomycotina</taxon>
        <taxon>Dothideomycetes</taxon>
        <taxon>Dothideomycetidae</taxon>
        <taxon>Myriangiales</taxon>
        <taxon>Elsinoaceae</taxon>
        <taxon>Elsinoe</taxon>
    </lineage>
</organism>
<evidence type="ECO:0000313" key="3">
    <source>
        <dbReference type="Proteomes" id="UP000809789"/>
    </source>
</evidence>
<dbReference type="AlphaFoldDB" id="A0A8K0KWT7"/>
<evidence type="ECO:0000256" key="1">
    <source>
        <dbReference type="SAM" id="MobiDB-lite"/>
    </source>
</evidence>
<keyword evidence="3" id="KW-1185">Reference proteome</keyword>
<comment type="caution">
    <text evidence="2">The sequence shown here is derived from an EMBL/GenBank/DDBJ whole genome shotgun (WGS) entry which is preliminary data.</text>
</comment>
<dbReference type="Proteomes" id="UP000809789">
    <property type="component" value="Unassembled WGS sequence"/>
</dbReference>
<dbReference type="EMBL" id="JAESVG020000008">
    <property type="protein sequence ID" value="KAG8624987.1"/>
    <property type="molecule type" value="Genomic_DNA"/>
</dbReference>
<evidence type="ECO:0008006" key="4">
    <source>
        <dbReference type="Google" id="ProtNLM"/>
    </source>
</evidence>
<accession>A0A8K0KWT7</accession>
<protein>
    <recommendedName>
        <fullName evidence="4">Myb-like domain-containing protein</fullName>
    </recommendedName>
</protein>
<dbReference type="OrthoDB" id="5403747at2759"/>